<dbReference type="EMBL" id="QMEV01000001">
    <property type="protein sequence ID" value="RAV17523.1"/>
    <property type="molecule type" value="Genomic_DNA"/>
</dbReference>
<sequence>MNYRLGKHPATPHYGLKLSDYVRHSDLPSLPEEFGHGNLVSDWGMLGNDTVGDCAIAGPFHAEMLWCTEGDKPFKINTECTLEMYSAITGYDPSAYNWWTNSNPTDNGSNVQDVAEYWRTTGLKDAAGNIHKIQCYMALEPGNVEQLFQAIYLFGAVGIGVELPAEFQDAFNRGEVWDALEDPHIEGGHYILGVGKRAGNIEIVTWGQTCQLTPAAYEQFNDETFVYFNEEMLVKGKSLEGFDADQLMADLADIHNETGGEDPAPQLCGK</sequence>
<dbReference type="Proteomes" id="UP000250915">
    <property type="component" value="Unassembled WGS sequence"/>
</dbReference>
<evidence type="ECO:0000313" key="1">
    <source>
        <dbReference type="EMBL" id="RAV17523.1"/>
    </source>
</evidence>
<dbReference type="SUPFAM" id="SSF54001">
    <property type="entry name" value="Cysteine proteinases"/>
    <property type="match status" value="1"/>
</dbReference>
<proteinExistence type="predicted"/>
<accession>A0A329MFT2</accession>
<protein>
    <submittedName>
        <fullName evidence="1">Uncharacterized protein</fullName>
    </submittedName>
</protein>
<name>A0A329MFT2_9MYCO</name>
<gene>
    <name evidence="1" type="ORF">DQP57_00420</name>
</gene>
<dbReference type="InterPro" id="IPR038765">
    <property type="entry name" value="Papain-like_cys_pep_sf"/>
</dbReference>
<dbReference type="AlphaFoldDB" id="A0A329MFT2"/>
<reference evidence="1 2" key="1">
    <citation type="submission" date="2018-06" db="EMBL/GenBank/DDBJ databases">
        <title>NTM in soil in Japan.</title>
        <authorList>
            <person name="Ohya K."/>
        </authorList>
    </citation>
    <scope>NUCLEOTIDE SEQUENCE [LARGE SCALE GENOMIC DNA]</scope>
    <source>
        <strain evidence="1 2">GF28</strain>
    </source>
</reference>
<dbReference type="OrthoDB" id="4547474at2"/>
<dbReference type="RefSeq" id="WP_112630664.1">
    <property type="nucleotide sequence ID" value="NZ_QMEV01000001.1"/>
</dbReference>
<evidence type="ECO:0000313" key="2">
    <source>
        <dbReference type="Proteomes" id="UP000250915"/>
    </source>
</evidence>
<organism evidence="1 2">
    <name type="scientific">Mycobacterium colombiense</name>
    <dbReference type="NCBI Taxonomy" id="339268"/>
    <lineage>
        <taxon>Bacteria</taxon>
        <taxon>Bacillati</taxon>
        <taxon>Actinomycetota</taxon>
        <taxon>Actinomycetes</taxon>
        <taxon>Mycobacteriales</taxon>
        <taxon>Mycobacteriaceae</taxon>
        <taxon>Mycobacterium</taxon>
        <taxon>Mycobacterium avium complex (MAC)</taxon>
    </lineage>
</organism>
<comment type="caution">
    <text evidence="1">The sequence shown here is derived from an EMBL/GenBank/DDBJ whole genome shotgun (WGS) entry which is preliminary data.</text>
</comment>